<dbReference type="Pfam" id="PF21762">
    <property type="entry name" value="DEDDh_C"/>
    <property type="match status" value="1"/>
</dbReference>
<dbReference type="SUPFAM" id="SSF53098">
    <property type="entry name" value="Ribonuclease H-like"/>
    <property type="match status" value="1"/>
</dbReference>
<dbReference type="InterPro" id="IPR040151">
    <property type="entry name" value="Gfd2/YDR514C-like"/>
</dbReference>
<sequence length="401" mass="46317">MTVPIVTGYYRYTDIWFEWAEKALSPEDREKVKAILAHDALVHPDHPLRLPNQDGAQLFLGIFPNGENRLLFSSKQIDYIRYWLHAMQLTEKIIPLPYSDCLLTEAFLQGVSPVTFKTGGDLKMHLKEQNKINKKISKSNNSVLANRRRNFEQARNIFLEKKAPWLAIDFEGWEMEHGMITEFGYSALHFENGQEVVEDGHWIVKERQLYTNGKYVPDNRRHFRFGTSEIVPKAELKTKIHALFTRMKSYGPLFLVFHDRAQDIKYLKYKEIDAPLDGLAFVLPASPPAEGLFVIDTADLFAALEGQRDTRSLERMCRLLQISTEYLHNAGNDAHYTLMACKEMAGGEPLDKQREARWPNQTGSELEVKRKPWEEDSDYSDEEGLMGSMDPGEYYSDELET</sequence>
<dbReference type="PANTHER" id="PTHR28083">
    <property type="entry name" value="GOOD FOR FULL DBP5 ACTIVITY PROTEIN 2"/>
    <property type="match status" value="1"/>
</dbReference>
<keyword evidence="4" id="KW-1185">Reference proteome</keyword>
<protein>
    <recommendedName>
        <fullName evidence="2">Gfd2/YDR514C-like C-terminal domain-containing protein</fullName>
    </recommendedName>
</protein>
<dbReference type="AlphaFoldDB" id="A0A8H5CMD8"/>
<evidence type="ECO:0000259" key="2">
    <source>
        <dbReference type="Pfam" id="PF21762"/>
    </source>
</evidence>
<dbReference type="InterPro" id="IPR036397">
    <property type="entry name" value="RNaseH_sf"/>
</dbReference>
<dbReference type="PANTHER" id="PTHR28083:SF1">
    <property type="entry name" value="GOOD FOR FULL DBP5 ACTIVITY PROTEIN 2"/>
    <property type="match status" value="1"/>
</dbReference>
<comment type="caution">
    <text evidence="3">The sequence shown here is derived from an EMBL/GenBank/DDBJ whole genome shotgun (WGS) entry which is preliminary data.</text>
</comment>
<accession>A0A8H5CMD8</accession>
<dbReference type="EMBL" id="JAACJM010000129">
    <property type="protein sequence ID" value="KAF5344148.1"/>
    <property type="molecule type" value="Genomic_DNA"/>
</dbReference>
<feature type="domain" description="Gfd2/YDR514C-like C-terminal" evidence="2">
    <location>
        <begin position="165"/>
        <end position="344"/>
    </location>
</feature>
<dbReference type="OrthoDB" id="5953249at2759"/>
<name>A0A8H5CMD8_9AGAR</name>
<dbReference type="Proteomes" id="UP000559256">
    <property type="component" value="Unassembled WGS sequence"/>
</dbReference>
<gene>
    <name evidence="3" type="ORF">D9758_008845</name>
</gene>
<dbReference type="GO" id="GO:0003676">
    <property type="term" value="F:nucleic acid binding"/>
    <property type="evidence" value="ECO:0007669"/>
    <property type="project" value="InterPro"/>
</dbReference>
<feature type="compositionally biased region" description="Acidic residues" evidence="1">
    <location>
        <begin position="375"/>
        <end position="384"/>
    </location>
</feature>
<feature type="region of interest" description="Disordered" evidence="1">
    <location>
        <begin position="351"/>
        <end position="401"/>
    </location>
</feature>
<dbReference type="GO" id="GO:0005634">
    <property type="term" value="C:nucleus"/>
    <property type="evidence" value="ECO:0007669"/>
    <property type="project" value="TreeGrafter"/>
</dbReference>
<evidence type="ECO:0000256" key="1">
    <source>
        <dbReference type="SAM" id="MobiDB-lite"/>
    </source>
</evidence>
<dbReference type="InterPro" id="IPR048519">
    <property type="entry name" value="Gfd2/YDR514C-like_C"/>
</dbReference>
<evidence type="ECO:0000313" key="3">
    <source>
        <dbReference type="EMBL" id="KAF5344148.1"/>
    </source>
</evidence>
<organism evidence="3 4">
    <name type="scientific">Tetrapyrgos nigripes</name>
    <dbReference type="NCBI Taxonomy" id="182062"/>
    <lineage>
        <taxon>Eukaryota</taxon>
        <taxon>Fungi</taxon>
        <taxon>Dikarya</taxon>
        <taxon>Basidiomycota</taxon>
        <taxon>Agaricomycotina</taxon>
        <taxon>Agaricomycetes</taxon>
        <taxon>Agaricomycetidae</taxon>
        <taxon>Agaricales</taxon>
        <taxon>Marasmiineae</taxon>
        <taxon>Marasmiaceae</taxon>
        <taxon>Tetrapyrgos</taxon>
    </lineage>
</organism>
<dbReference type="Gene3D" id="3.30.420.10">
    <property type="entry name" value="Ribonuclease H-like superfamily/Ribonuclease H"/>
    <property type="match status" value="1"/>
</dbReference>
<proteinExistence type="predicted"/>
<dbReference type="InterPro" id="IPR012337">
    <property type="entry name" value="RNaseH-like_sf"/>
</dbReference>
<evidence type="ECO:0000313" key="4">
    <source>
        <dbReference type="Proteomes" id="UP000559256"/>
    </source>
</evidence>
<reference evidence="3 4" key="1">
    <citation type="journal article" date="2020" name="ISME J.">
        <title>Uncovering the hidden diversity of litter-decomposition mechanisms in mushroom-forming fungi.</title>
        <authorList>
            <person name="Floudas D."/>
            <person name="Bentzer J."/>
            <person name="Ahren D."/>
            <person name="Johansson T."/>
            <person name="Persson P."/>
            <person name="Tunlid A."/>
        </authorList>
    </citation>
    <scope>NUCLEOTIDE SEQUENCE [LARGE SCALE GENOMIC DNA]</scope>
    <source>
        <strain evidence="3 4">CBS 291.85</strain>
    </source>
</reference>